<dbReference type="InterPro" id="IPR001932">
    <property type="entry name" value="PPM-type_phosphatase-like_dom"/>
</dbReference>
<dbReference type="Pfam" id="PF13672">
    <property type="entry name" value="PP2C_2"/>
    <property type="match status" value="1"/>
</dbReference>
<dbReference type="CDD" id="cd00143">
    <property type="entry name" value="PP2Cc"/>
    <property type="match status" value="1"/>
</dbReference>
<keyword evidence="4" id="KW-1185">Reference proteome</keyword>
<dbReference type="SMART" id="SM00332">
    <property type="entry name" value="PP2Cc"/>
    <property type="match status" value="1"/>
</dbReference>
<evidence type="ECO:0000313" key="3">
    <source>
        <dbReference type="EMBL" id="MFC7387906.1"/>
    </source>
</evidence>
<comment type="caution">
    <text evidence="3">The sequence shown here is derived from an EMBL/GenBank/DDBJ whole genome shotgun (WGS) entry which is preliminary data.</text>
</comment>
<dbReference type="InterPro" id="IPR025874">
    <property type="entry name" value="DZR"/>
</dbReference>
<evidence type="ECO:0000313" key="4">
    <source>
        <dbReference type="Proteomes" id="UP001596496"/>
    </source>
</evidence>
<accession>A0ABW2PHQ4</accession>
<evidence type="ECO:0000259" key="2">
    <source>
        <dbReference type="PROSITE" id="PS51746"/>
    </source>
</evidence>
<proteinExistence type="predicted"/>
<feature type="region of interest" description="Disordered" evidence="1">
    <location>
        <begin position="44"/>
        <end position="63"/>
    </location>
</feature>
<gene>
    <name evidence="3" type="ORF">ACFQSB_37250</name>
</gene>
<dbReference type="SUPFAM" id="SSF81606">
    <property type="entry name" value="PP2C-like"/>
    <property type="match status" value="1"/>
</dbReference>
<organism evidence="3 4">
    <name type="scientific">Sphaerisporangium rhizosphaerae</name>
    <dbReference type="NCBI Taxonomy" id="2269375"/>
    <lineage>
        <taxon>Bacteria</taxon>
        <taxon>Bacillati</taxon>
        <taxon>Actinomycetota</taxon>
        <taxon>Actinomycetes</taxon>
        <taxon>Streptosporangiales</taxon>
        <taxon>Streptosporangiaceae</taxon>
        <taxon>Sphaerisporangium</taxon>
    </lineage>
</organism>
<dbReference type="InterPro" id="IPR036457">
    <property type="entry name" value="PPM-type-like_dom_sf"/>
</dbReference>
<dbReference type="SMART" id="SM00331">
    <property type="entry name" value="PP2C_SIG"/>
    <property type="match status" value="1"/>
</dbReference>
<dbReference type="Proteomes" id="UP001596496">
    <property type="component" value="Unassembled WGS sequence"/>
</dbReference>
<dbReference type="Pfam" id="PF12773">
    <property type="entry name" value="DZR"/>
    <property type="match status" value="1"/>
</dbReference>
<dbReference type="PROSITE" id="PS51746">
    <property type="entry name" value="PPM_2"/>
    <property type="match status" value="1"/>
</dbReference>
<protein>
    <submittedName>
        <fullName evidence="3">Protein phosphatase 2C domain-containing protein</fullName>
    </submittedName>
</protein>
<reference evidence="4" key="1">
    <citation type="journal article" date="2019" name="Int. J. Syst. Evol. Microbiol.">
        <title>The Global Catalogue of Microorganisms (GCM) 10K type strain sequencing project: providing services to taxonomists for standard genome sequencing and annotation.</title>
        <authorList>
            <consortium name="The Broad Institute Genomics Platform"/>
            <consortium name="The Broad Institute Genome Sequencing Center for Infectious Disease"/>
            <person name="Wu L."/>
            <person name="Ma J."/>
        </authorList>
    </citation>
    <scope>NUCLEOTIDE SEQUENCE [LARGE SCALE GENOMIC DNA]</scope>
    <source>
        <strain evidence="4">CECT 7649</strain>
    </source>
</reference>
<sequence>MSGPETSGAEVSGSCPVCGTHVLAGEAFCEQCGHDLSAAARVSARPASPGSAPGAARGSAPSSGRACTVCGSAAIGSDGYCENCGMLQPTGRDHVEMELGPMAGVSDRGLRHSRNEDAMALLTAGEDAVVAVVCDGVSTSPRPDEASQAAADIAAVTIAKRLAEGEGPETATREAVRLAADTVASAARPGEDSPACTLVSAVVERRRVTVGWVGDSRAYWLGEHSSLLTTDDATPGTHMLTAWLGADAGEVVPHVRTFTTDGPGVVLLCSDGLWNYYPEPEALAATALSGPSLAVARRLVRLANEAGGHDNITVAVIPFGQGERGETTVAFPKETSD</sequence>
<dbReference type="Gene3D" id="3.60.40.10">
    <property type="entry name" value="PPM-type phosphatase domain"/>
    <property type="match status" value="1"/>
</dbReference>
<dbReference type="EMBL" id="JBHTCG010000046">
    <property type="protein sequence ID" value="MFC7387906.1"/>
    <property type="molecule type" value="Genomic_DNA"/>
</dbReference>
<name>A0ABW2PHQ4_9ACTN</name>
<feature type="domain" description="PPM-type phosphatase" evidence="2">
    <location>
        <begin position="101"/>
        <end position="319"/>
    </location>
</feature>
<dbReference type="RefSeq" id="WP_380831829.1">
    <property type="nucleotide sequence ID" value="NZ_JBHTCG010000046.1"/>
</dbReference>
<evidence type="ECO:0000256" key="1">
    <source>
        <dbReference type="SAM" id="MobiDB-lite"/>
    </source>
</evidence>